<dbReference type="InterPro" id="IPR056792">
    <property type="entry name" value="PRC_RimM"/>
</dbReference>
<dbReference type="NCBIfam" id="TIGR02273">
    <property type="entry name" value="16S_RimM"/>
    <property type="match status" value="1"/>
</dbReference>
<dbReference type="SUPFAM" id="SSF50447">
    <property type="entry name" value="Translation proteins"/>
    <property type="match status" value="1"/>
</dbReference>
<dbReference type="InterPro" id="IPR009000">
    <property type="entry name" value="Transl_B-barrel_sf"/>
</dbReference>
<dbReference type="GO" id="GO:0043022">
    <property type="term" value="F:ribosome binding"/>
    <property type="evidence" value="ECO:0007669"/>
    <property type="project" value="InterPro"/>
</dbReference>
<accession>A0A9D9E755</accession>
<evidence type="ECO:0000256" key="3">
    <source>
        <dbReference type="ARBA" id="ARBA00022552"/>
    </source>
</evidence>
<dbReference type="GO" id="GO:0006364">
    <property type="term" value="P:rRNA processing"/>
    <property type="evidence" value="ECO:0007669"/>
    <property type="project" value="UniProtKB-UniRule"/>
</dbReference>
<dbReference type="InterPro" id="IPR011961">
    <property type="entry name" value="RimM"/>
</dbReference>
<dbReference type="AlphaFoldDB" id="A0A9D9E755"/>
<organism evidence="8 9">
    <name type="scientific">Candidatus Aphodenecus pullistercoris</name>
    <dbReference type="NCBI Taxonomy" id="2840669"/>
    <lineage>
        <taxon>Bacteria</taxon>
        <taxon>Pseudomonadati</taxon>
        <taxon>Spirochaetota</taxon>
        <taxon>Spirochaetia</taxon>
        <taxon>Spirochaetales</taxon>
        <taxon>Candidatus Aphodenecus</taxon>
    </lineage>
</organism>
<evidence type="ECO:0000259" key="7">
    <source>
        <dbReference type="Pfam" id="PF24986"/>
    </source>
</evidence>
<reference evidence="8" key="1">
    <citation type="submission" date="2020-10" db="EMBL/GenBank/DDBJ databases">
        <authorList>
            <person name="Gilroy R."/>
        </authorList>
    </citation>
    <scope>NUCLEOTIDE SEQUENCE</scope>
    <source>
        <strain evidence="8">11167</strain>
    </source>
</reference>
<dbReference type="InterPro" id="IPR002676">
    <property type="entry name" value="RimM_N"/>
</dbReference>
<gene>
    <name evidence="5 8" type="primary">rimM</name>
    <name evidence="8" type="ORF">IAC42_00025</name>
</gene>
<comment type="caution">
    <text evidence="8">The sequence shown here is derived from an EMBL/GenBank/DDBJ whole genome shotgun (WGS) entry which is preliminary data.</text>
</comment>
<feature type="domain" description="RimM N-terminal" evidence="6">
    <location>
        <begin position="9"/>
        <end position="89"/>
    </location>
</feature>
<dbReference type="InterPro" id="IPR036976">
    <property type="entry name" value="RimM_N_sf"/>
</dbReference>
<evidence type="ECO:0000259" key="6">
    <source>
        <dbReference type="Pfam" id="PF01782"/>
    </source>
</evidence>
<dbReference type="GO" id="GO:0005840">
    <property type="term" value="C:ribosome"/>
    <property type="evidence" value="ECO:0007669"/>
    <property type="project" value="InterPro"/>
</dbReference>
<dbReference type="Pfam" id="PF01782">
    <property type="entry name" value="RimM"/>
    <property type="match status" value="1"/>
</dbReference>
<dbReference type="SUPFAM" id="SSF50346">
    <property type="entry name" value="PRC-barrel domain"/>
    <property type="match status" value="1"/>
</dbReference>
<evidence type="ECO:0000313" key="9">
    <source>
        <dbReference type="Proteomes" id="UP000823633"/>
    </source>
</evidence>
<evidence type="ECO:0000256" key="2">
    <source>
        <dbReference type="ARBA" id="ARBA00022517"/>
    </source>
</evidence>
<evidence type="ECO:0000256" key="1">
    <source>
        <dbReference type="ARBA" id="ARBA00022490"/>
    </source>
</evidence>
<dbReference type="PANTHER" id="PTHR33692">
    <property type="entry name" value="RIBOSOME MATURATION FACTOR RIMM"/>
    <property type="match status" value="1"/>
</dbReference>
<comment type="subunit">
    <text evidence="5">Binds ribosomal protein uS19.</text>
</comment>
<keyword evidence="1 5" id="KW-0963">Cytoplasm</keyword>
<keyword evidence="2 5" id="KW-0690">Ribosome biogenesis</keyword>
<comment type="similarity">
    <text evidence="5">Belongs to the RimM family.</text>
</comment>
<comment type="domain">
    <text evidence="5">The PRC barrel domain binds ribosomal protein uS19.</text>
</comment>
<name>A0A9D9E755_9SPIR</name>
<proteinExistence type="inferred from homology"/>
<evidence type="ECO:0000256" key="4">
    <source>
        <dbReference type="ARBA" id="ARBA00023186"/>
    </source>
</evidence>
<protein>
    <recommendedName>
        <fullName evidence="5">Ribosome maturation factor RimM</fullName>
    </recommendedName>
</protein>
<dbReference type="GO" id="GO:0005737">
    <property type="term" value="C:cytoplasm"/>
    <property type="evidence" value="ECO:0007669"/>
    <property type="project" value="UniProtKB-SubCell"/>
</dbReference>
<keyword evidence="3 5" id="KW-0698">rRNA processing</keyword>
<sequence>MEQDMIATASIGRSHGVEGFLRVTPYSGSVEHLLSLDEGVALTREGREVRLSVDSVRMHADCLLMRFVGYAQREKAQRLSGSVLYVRREKASALEEGEYYIADLYGLALVSGGRIMGKVEAVADGAQADYLIVRTDDGRSVIVPNMAPFVSSPDFEHGTIELLEPAILER</sequence>
<evidence type="ECO:0000256" key="5">
    <source>
        <dbReference type="HAMAP-Rule" id="MF_00014"/>
    </source>
</evidence>
<dbReference type="EMBL" id="JADIMU010000001">
    <property type="protein sequence ID" value="MBO8442138.1"/>
    <property type="molecule type" value="Genomic_DNA"/>
</dbReference>
<evidence type="ECO:0000313" key="8">
    <source>
        <dbReference type="EMBL" id="MBO8442138.1"/>
    </source>
</evidence>
<dbReference type="InterPro" id="IPR011033">
    <property type="entry name" value="PRC_barrel-like_sf"/>
</dbReference>
<comment type="subcellular location">
    <subcellularLocation>
        <location evidence="5">Cytoplasm</location>
    </subcellularLocation>
</comment>
<dbReference type="Proteomes" id="UP000823633">
    <property type="component" value="Unassembled WGS sequence"/>
</dbReference>
<dbReference type="Pfam" id="PF24986">
    <property type="entry name" value="PRC_RimM"/>
    <property type="match status" value="1"/>
</dbReference>
<dbReference type="GO" id="GO:0042274">
    <property type="term" value="P:ribosomal small subunit biogenesis"/>
    <property type="evidence" value="ECO:0007669"/>
    <property type="project" value="UniProtKB-UniRule"/>
</dbReference>
<reference evidence="8" key="2">
    <citation type="journal article" date="2021" name="PeerJ">
        <title>Extensive microbial diversity within the chicken gut microbiome revealed by metagenomics and culture.</title>
        <authorList>
            <person name="Gilroy R."/>
            <person name="Ravi A."/>
            <person name="Getino M."/>
            <person name="Pursley I."/>
            <person name="Horton D.L."/>
            <person name="Alikhan N.F."/>
            <person name="Baker D."/>
            <person name="Gharbi K."/>
            <person name="Hall N."/>
            <person name="Watson M."/>
            <person name="Adriaenssens E.M."/>
            <person name="Foster-Nyarko E."/>
            <person name="Jarju S."/>
            <person name="Secka A."/>
            <person name="Antonio M."/>
            <person name="Oren A."/>
            <person name="Chaudhuri R.R."/>
            <person name="La Ragione R."/>
            <person name="Hildebrand F."/>
            <person name="Pallen M.J."/>
        </authorList>
    </citation>
    <scope>NUCLEOTIDE SEQUENCE</scope>
    <source>
        <strain evidence="8">11167</strain>
    </source>
</reference>
<keyword evidence="4 5" id="KW-0143">Chaperone</keyword>
<dbReference type="PANTHER" id="PTHR33692:SF1">
    <property type="entry name" value="RIBOSOME MATURATION FACTOR RIMM"/>
    <property type="match status" value="1"/>
</dbReference>
<dbReference type="Gene3D" id="2.40.30.60">
    <property type="entry name" value="RimM"/>
    <property type="match status" value="1"/>
</dbReference>
<comment type="function">
    <text evidence="5">An accessory protein needed during the final step in the assembly of 30S ribosomal subunit, possibly for assembly of the head region. Essential for efficient processing of 16S rRNA. May be needed both before and after RbfA during the maturation of 16S rRNA. It has affinity for free ribosomal 30S subunits but not for 70S ribosomes.</text>
</comment>
<dbReference type="HAMAP" id="MF_00014">
    <property type="entry name" value="Ribosome_mat_RimM"/>
    <property type="match status" value="1"/>
</dbReference>
<dbReference type="Gene3D" id="2.30.30.240">
    <property type="entry name" value="PRC-barrel domain"/>
    <property type="match status" value="1"/>
</dbReference>
<feature type="domain" description="Ribosome maturation factor RimM PRC barrel" evidence="7">
    <location>
        <begin position="103"/>
        <end position="166"/>
    </location>
</feature>